<dbReference type="RefSeq" id="WP_091435978.1">
    <property type="nucleotide sequence ID" value="NZ_FMTP01000001.1"/>
</dbReference>
<keyword evidence="1" id="KW-0812">Transmembrane</keyword>
<feature type="transmembrane region" description="Helical" evidence="1">
    <location>
        <begin position="35"/>
        <end position="58"/>
    </location>
</feature>
<dbReference type="EMBL" id="FMTP01000001">
    <property type="protein sequence ID" value="SCW32342.1"/>
    <property type="molecule type" value="Genomic_DNA"/>
</dbReference>
<evidence type="ECO:0000313" key="3">
    <source>
        <dbReference type="Proteomes" id="UP000198889"/>
    </source>
</evidence>
<dbReference type="STRING" id="177413.SAMN05660859_0594"/>
<evidence type="ECO:0000256" key="1">
    <source>
        <dbReference type="SAM" id="Phobius"/>
    </source>
</evidence>
<proteinExistence type="predicted"/>
<keyword evidence="1" id="KW-0472">Membrane</keyword>
<dbReference type="Pfam" id="PF19606">
    <property type="entry name" value="DUF6111"/>
    <property type="match status" value="1"/>
</dbReference>
<dbReference type="Proteomes" id="UP000198889">
    <property type="component" value="Unassembled WGS sequence"/>
</dbReference>
<gene>
    <name evidence="2" type="ORF">SAMN05660859_0594</name>
</gene>
<name>A0A1G4PJ91_9HYPH</name>
<dbReference type="AlphaFoldDB" id="A0A1G4PJ91"/>
<keyword evidence="3" id="KW-1185">Reference proteome</keyword>
<dbReference type="InterPro" id="IPR046093">
    <property type="entry name" value="DUF6111"/>
</dbReference>
<sequence length="86" mass="9493">MARILAQLALFILPFLAFALYLRYGRKVDSWLSGWSLRAMIVCSLIAVLLVAGSLIALEFSSRGPTTGRYVPPTWKDGVMVPGHIE</sequence>
<organism evidence="2 3">
    <name type="scientific">Ancylobacter rudongensis</name>
    <dbReference type="NCBI Taxonomy" id="177413"/>
    <lineage>
        <taxon>Bacteria</taxon>
        <taxon>Pseudomonadati</taxon>
        <taxon>Pseudomonadota</taxon>
        <taxon>Alphaproteobacteria</taxon>
        <taxon>Hyphomicrobiales</taxon>
        <taxon>Xanthobacteraceae</taxon>
        <taxon>Ancylobacter</taxon>
    </lineage>
</organism>
<reference evidence="3" key="1">
    <citation type="submission" date="2016-10" db="EMBL/GenBank/DDBJ databases">
        <authorList>
            <person name="Varghese N."/>
            <person name="Submissions S."/>
        </authorList>
    </citation>
    <scope>NUCLEOTIDE SEQUENCE [LARGE SCALE GENOMIC DNA]</scope>
    <source>
        <strain evidence="3">CGMCC 1.1761</strain>
    </source>
</reference>
<accession>A0A1G4PJ91</accession>
<evidence type="ECO:0000313" key="2">
    <source>
        <dbReference type="EMBL" id="SCW32342.1"/>
    </source>
</evidence>
<protein>
    <submittedName>
        <fullName evidence="2">Uncharacterized protein</fullName>
    </submittedName>
</protein>
<keyword evidence="1" id="KW-1133">Transmembrane helix</keyword>